<dbReference type="Proteomes" id="UP000182312">
    <property type="component" value="Unassembled WGS sequence"/>
</dbReference>
<accession>A0A1I0U385</accession>
<gene>
    <name evidence="1" type="ORF">SAMN04487972_12039</name>
</gene>
<dbReference type="EMBL" id="FOJO01000020">
    <property type="protein sequence ID" value="SFA58400.1"/>
    <property type="molecule type" value="Genomic_DNA"/>
</dbReference>
<sequence length="103" mass="11713">MRPGIWLIGLLAFSGPALGQDRICVPPEEPFMPDDDATFSEYADIVAEDFERYFSEFSPYIACLDAARLEAFTRAREISTRHQAFWDRADRMGLTEEAAPYAE</sequence>
<organism evidence="1 2">
    <name type="scientific">Paracoccus halophilus</name>
    <dbReference type="NCBI Taxonomy" id="376733"/>
    <lineage>
        <taxon>Bacteria</taxon>
        <taxon>Pseudomonadati</taxon>
        <taxon>Pseudomonadota</taxon>
        <taxon>Alphaproteobacteria</taxon>
        <taxon>Rhodobacterales</taxon>
        <taxon>Paracoccaceae</taxon>
        <taxon>Paracoccus</taxon>
    </lineage>
</organism>
<dbReference type="RefSeq" id="WP_052081591.1">
    <property type="nucleotide sequence ID" value="NZ_FOJO01000020.1"/>
</dbReference>
<reference evidence="1 2" key="1">
    <citation type="submission" date="2016-10" db="EMBL/GenBank/DDBJ databases">
        <authorList>
            <person name="de Groot N.N."/>
        </authorList>
    </citation>
    <scope>NUCLEOTIDE SEQUENCE [LARGE SCALE GENOMIC DNA]</scope>
    <source>
        <strain evidence="1 2">CGMCC 1.6117</strain>
    </source>
</reference>
<evidence type="ECO:0000313" key="2">
    <source>
        <dbReference type="Proteomes" id="UP000182312"/>
    </source>
</evidence>
<name>A0A1I0U385_9RHOB</name>
<dbReference type="AlphaFoldDB" id="A0A1I0U385"/>
<proteinExistence type="predicted"/>
<protein>
    <submittedName>
        <fullName evidence="1">Uncharacterized protein</fullName>
    </submittedName>
</protein>
<evidence type="ECO:0000313" key="1">
    <source>
        <dbReference type="EMBL" id="SFA58400.1"/>
    </source>
</evidence>
<dbReference type="OrthoDB" id="7866523at2"/>